<feature type="binding site" evidence="15">
    <location>
        <position position="387"/>
    </location>
    <ligand>
        <name>K(+)</name>
        <dbReference type="ChEBI" id="CHEBI:29103"/>
    </ligand>
</feature>
<evidence type="ECO:0000256" key="15">
    <source>
        <dbReference type="HAMAP-Rule" id="MF_01987"/>
    </source>
</evidence>
<evidence type="ECO:0000313" key="19">
    <source>
        <dbReference type="Proteomes" id="UP000237073"/>
    </source>
</evidence>
<dbReference type="Proteomes" id="UP000247005">
    <property type="component" value="Unassembled WGS sequence"/>
</dbReference>
<feature type="binding site" evidence="15">
    <location>
        <position position="348"/>
    </location>
    <ligand>
        <name>K(+)</name>
        <dbReference type="ChEBI" id="CHEBI:29103"/>
    </ligand>
</feature>
<comment type="similarity">
    <text evidence="1">Belongs to the carbohydrate kinase pfkB family.</text>
</comment>
<keyword evidence="6 15" id="KW-0547">Nucleotide-binding</keyword>
<dbReference type="SUPFAM" id="SSF46785">
    <property type="entry name" value="Winged helix' DNA-binding domain"/>
    <property type="match status" value="1"/>
</dbReference>
<feature type="active site" description="Proton acceptor" evidence="15">
    <location>
        <position position="352"/>
    </location>
</feature>
<evidence type="ECO:0000256" key="2">
    <source>
        <dbReference type="ARBA" id="ARBA00012035"/>
    </source>
</evidence>
<evidence type="ECO:0000256" key="11">
    <source>
        <dbReference type="ARBA" id="ARBA00023015"/>
    </source>
</evidence>
<dbReference type="SUPFAM" id="SSF53613">
    <property type="entry name" value="Ribokinase-like"/>
    <property type="match status" value="1"/>
</dbReference>
<dbReference type="CDD" id="cd01174">
    <property type="entry name" value="ribokinase"/>
    <property type="match status" value="1"/>
</dbReference>
<dbReference type="Proteomes" id="UP000237073">
    <property type="component" value="Unassembled WGS sequence"/>
</dbReference>
<feature type="binding site" evidence="15">
    <location>
        <position position="352"/>
    </location>
    <ligand>
        <name>substrate</name>
    </ligand>
</feature>
<evidence type="ECO:0000256" key="10">
    <source>
        <dbReference type="ARBA" id="ARBA00022958"/>
    </source>
</evidence>
<dbReference type="GO" id="GO:0004747">
    <property type="term" value="F:ribokinase activity"/>
    <property type="evidence" value="ECO:0007669"/>
    <property type="project" value="UniProtKB-UniRule"/>
</dbReference>
<evidence type="ECO:0000256" key="8">
    <source>
        <dbReference type="ARBA" id="ARBA00022840"/>
    </source>
</evidence>
<evidence type="ECO:0000256" key="4">
    <source>
        <dbReference type="ARBA" id="ARBA00022679"/>
    </source>
</evidence>
<dbReference type="FunFam" id="3.40.1190.20:FF:000019">
    <property type="entry name" value="Ribokinase"/>
    <property type="match status" value="1"/>
</dbReference>
<feature type="binding site" evidence="15">
    <location>
        <begin position="138"/>
        <end position="142"/>
    </location>
    <ligand>
        <name>substrate</name>
    </ligand>
</feature>
<dbReference type="Gene3D" id="3.40.1190.20">
    <property type="match status" value="1"/>
</dbReference>
<keyword evidence="8 15" id="KW-0067">ATP-binding</keyword>
<keyword evidence="13" id="KW-0804">Transcription</keyword>
<organism evidence="18 20">
    <name type="scientific">Superficieibacter electus</name>
    <dbReference type="NCBI Taxonomy" id="2022662"/>
    <lineage>
        <taxon>Bacteria</taxon>
        <taxon>Pseudomonadati</taxon>
        <taxon>Pseudomonadota</taxon>
        <taxon>Gammaproteobacteria</taxon>
        <taxon>Enterobacterales</taxon>
        <taxon>Enterobacteriaceae</taxon>
        <taxon>Superficieibacter</taxon>
    </lineage>
</organism>
<feature type="domain" description="HTH deoR-type" evidence="16">
    <location>
        <begin position="3"/>
        <end position="58"/>
    </location>
</feature>
<comment type="activity regulation">
    <text evidence="15">Activated by a monovalent cation that binds near, but not in, the active site. The most likely occupant of the site in vivo is potassium. Ion binding induces a conformational change that may alter substrate affinity.</text>
</comment>
<feature type="binding site" evidence="15">
    <location>
        <position position="240"/>
    </location>
    <ligand>
        <name>substrate</name>
    </ligand>
</feature>
<evidence type="ECO:0000256" key="3">
    <source>
        <dbReference type="ARBA" id="ARBA00016943"/>
    </source>
</evidence>
<evidence type="ECO:0000313" key="18">
    <source>
        <dbReference type="EMBL" id="POP42255.1"/>
    </source>
</evidence>
<dbReference type="InterPro" id="IPR036388">
    <property type="entry name" value="WH-like_DNA-bd_sf"/>
</dbReference>
<dbReference type="SMART" id="SM00420">
    <property type="entry name" value="HTH_DEOR"/>
    <property type="match status" value="1"/>
</dbReference>
<dbReference type="UniPathway" id="UPA00916">
    <property type="reaction ID" value="UER00889"/>
</dbReference>
<dbReference type="PROSITE" id="PS00584">
    <property type="entry name" value="PFKB_KINASES_2"/>
    <property type="match status" value="1"/>
</dbReference>
<dbReference type="GO" id="GO:0005524">
    <property type="term" value="F:ATP binding"/>
    <property type="evidence" value="ECO:0007669"/>
    <property type="project" value="UniProtKB-UniRule"/>
</dbReference>
<feature type="binding site" evidence="15">
    <location>
        <position position="346"/>
    </location>
    <ligand>
        <name>K(+)</name>
        <dbReference type="ChEBI" id="CHEBI:29103"/>
    </ligand>
</feature>
<dbReference type="EMBL" id="PQGD01000031">
    <property type="protein sequence ID" value="POP42255.1"/>
    <property type="molecule type" value="Genomic_DNA"/>
</dbReference>
<feature type="binding site" evidence="15">
    <location>
        <begin position="320"/>
        <end position="325"/>
    </location>
    <ligand>
        <name>ATP</name>
        <dbReference type="ChEBI" id="CHEBI:30616"/>
    </ligand>
</feature>
<feature type="binding site" evidence="15">
    <location>
        <position position="385"/>
    </location>
    <ligand>
        <name>K(+)</name>
        <dbReference type="ChEBI" id="CHEBI:29103"/>
    </ligand>
</feature>
<keyword evidence="11" id="KW-0805">Transcription regulation</keyword>
<dbReference type="InterPro" id="IPR029056">
    <property type="entry name" value="Ribokinase-like"/>
</dbReference>
<evidence type="ECO:0000256" key="7">
    <source>
        <dbReference type="ARBA" id="ARBA00022777"/>
    </source>
</evidence>
<dbReference type="InterPro" id="IPR002139">
    <property type="entry name" value="Ribo/fructo_kinase"/>
</dbReference>
<dbReference type="GO" id="GO:0003700">
    <property type="term" value="F:DNA-binding transcription factor activity"/>
    <property type="evidence" value="ECO:0007669"/>
    <property type="project" value="InterPro"/>
</dbReference>
<dbReference type="PANTHER" id="PTHR10584">
    <property type="entry name" value="SUGAR KINASE"/>
    <property type="match status" value="1"/>
</dbReference>
<dbReference type="PROSITE" id="PS51000">
    <property type="entry name" value="HTH_DEOR_2"/>
    <property type="match status" value="1"/>
</dbReference>
<comment type="subcellular location">
    <subcellularLocation>
        <location evidence="15">Cytoplasm</location>
    </subcellularLocation>
</comment>
<dbReference type="InterPro" id="IPR011877">
    <property type="entry name" value="Ribokinase"/>
</dbReference>
<dbReference type="PRINTS" id="PR00990">
    <property type="entry name" value="RIBOKINASE"/>
</dbReference>
<keyword evidence="9 15" id="KW-0460">Magnesium</keyword>
<evidence type="ECO:0000259" key="16">
    <source>
        <dbReference type="PROSITE" id="PS51000"/>
    </source>
</evidence>
<feature type="binding site" evidence="15">
    <location>
        <begin position="351"/>
        <end position="352"/>
    </location>
    <ligand>
        <name>ATP</name>
        <dbReference type="ChEBI" id="CHEBI:30616"/>
    </ligand>
</feature>
<evidence type="ECO:0000256" key="14">
    <source>
        <dbReference type="ARBA" id="ARBA00023277"/>
    </source>
</evidence>
<comment type="subunit">
    <text evidence="15">Homodimer.</text>
</comment>
<keyword evidence="14 15" id="KW-0119">Carbohydrate metabolism</keyword>
<dbReference type="OrthoDB" id="9776822at2"/>
<dbReference type="RefSeq" id="WP_103678673.1">
    <property type="nucleotide sequence ID" value="NZ_PQGD01000031.1"/>
</dbReference>
<evidence type="ECO:0000256" key="9">
    <source>
        <dbReference type="ARBA" id="ARBA00022842"/>
    </source>
</evidence>
<feature type="binding site" evidence="15">
    <location>
        <begin position="110"/>
        <end position="112"/>
    </location>
    <ligand>
        <name>substrate</name>
    </ligand>
</feature>
<comment type="function">
    <text evidence="15">Catalyzes the phosphorylation of ribose at O-5 in a reaction requiring ATP and magnesium. The resulting D-ribose-5-phosphate can then be used either for sythesis of nucleotides, histidine, and tryptophan, or as a component of the pentose phosphate pathway.</text>
</comment>
<gene>
    <name evidence="15 18" type="primary">rbsK</name>
    <name evidence="18" type="ORF">CHU32_25285</name>
    <name evidence="17" type="ORF">CHU33_25540</name>
</gene>
<sequence length="407" mass="44175">MFSKERQREILAYLNKHERATVNQLAVLFSVSKETIRNDLNILAGQEFIQRCHGGAIILRRIFRSKSVNDFGPSIVKFLNQVDRQGRSTSALKKKGQRMKNKVCILGSFNVDIIANVERFPKNGESLLASNTIIGPGGKGANQALAASKCQVQVHFVGKVGNDHFSKMAHDHLSSSDIDSFTLYQDEEHKTGSAIIYVSQSDGENMIAIYSGANQYITESEVANIASELADAKIFLTQLENNIEATHKALMMASSLGVKTILNPAPYSEHAATCLPYVDYLTPNETEASLMSGVEVNDIASAKDAARVIKSMGAKNIIITMGSQGVLIYDGKQFTHIPALKAVTVDTTGAGDAFNGAFAAAMAKEQSLHSAAKFACAFASLAVEREGAASMPDYQNVLSRLVQYERK</sequence>
<dbReference type="Pfam" id="PF08220">
    <property type="entry name" value="HTH_DeoR"/>
    <property type="match status" value="1"/>
</dbReference>
<evidence type="ECO:0000256" key="1">
    <source>
        <dbReference type="ARBA" id="ARBA00005380"/>
    </source>
</evidence>
<evidence type="ECO:0000256" key="6">
    <source>
        <dbReference type="ARBA" id="ARBA00022741"/>
    </source>
</evidence>
<evidence type="ECO:0000256" key="5">
    <source>
        <dbReference type="ARBA" id="ARBA00022723"/>
    </source>
</evidence>
<dbReference type="InterPro" id="IPR036390">
    <property type="entry name" value="WH_DNA-bd_sf"/>
</dbReference>
<comment type="caution">
    <text evidence="15">Lacks conserved residue(s) required for the propagation of feature annotation.</text>
</comment>
<comment type="catalytic activity">
    <reaction evidence="15">
        <text>D-ribose + ATP = D-ribose 5-phosphate + ADP + H(+)</text>
        <dbReference type="Rhea" id="RHEA:13697"/>
        <dbReference type="ChEBI" id="CHEBI:15378"/>
        <dbReference type="ChEBI" id="CHEBI:30616"/>
        <dbReference type="ChEBI" id="CHEBI:47013"/>
        <dbReference type="ChEBI" id="CHEBI:78346"/>
        <dbReference type="ChEBI" id="CHEBI:456216"/>
        <dbReference type="EC" id="2.7.1.15"/>
    </reaction>
</comment>
<comment type="caution">
    <text evidence="18">The sequence shown here is derived from an EMBL/GenBank/DDBJ whole genome shotgun (WGS) entry which is preliminary data.</text>
</comment>
<comment type="similarity">
    <text evidence="15">Belongs to the carbohydrate kinase PfkB family. Ribokinase subfamily.</text>
</comment>
<name>A0A2P5GHU2_9ENTR</name>
<dbReference type="PROSITE" id="PS00894">
    <property type="entry name" value="HTH_DEOR_1"/>
    <property type="match status" value="1"/>
</dbReference>
<accession>A0A2P5GHU2</accession>
<dbReference type="AlphaFoldDB" id="A0A2P5GHU2"/>
<feature type="binding site" evidence="15">
    <location>
        <position position="284"/>
    </location>
    <ligand>
        <name>ATP</name>
        <dbReference type="ChEBI" id="CHEBI:30616"/>
    </ligand>
</feature>
<dbReference type="InterPro" id="IPR018356">
    <property type="entry name" value="Tscrpt_reg_HTH_DeoR_CS"/>
</dbReference>
<comment type="cofactor">
    <cofactor evidence="15">
        <name>Mg(2+)</name>
        <dbReference type="ChEBI" id="CHEBI:18420"/>
    </cofactor>
    <text evidence="15">Requires a divalent cation, most likely magnesium in vivo, as an electrophilic catalyst to aid phosphoryl group transfer. It is the chelate of the metal and the nucleotide that is the actual substrate.</text>
</comment>
<dbReference type="GO" id="GO:0003677">
    <property type="term" value="F:DNA binding"/>
    <property type="evidence" value="ECO:0007669"/>
    <property type="project" value="UniProtKB-KW"/>
</dbReference>
<keyword evidence="12" id="KW-0238">DNA-binding</keyword>
<evidence type="ECO:0000256" key="13">
    <source>
        <dbReference type="ARBA" id="ARBA00023163"/>
    </source>
</evidence>
<keyword evidence="4 15" id="KW-0808">Transferase</keyword>
<protein>
    <recommendedName>
        <fullName evidence="3 15">Ribokinase</fullName>
        <shortName evidence="15">RK</shortName>
        <ecNumber evidence="2 15">2.7.1.15</ecNumber>
    </recommendedName>
</protein>
<keyword evidence="19" id="KW-1185">Reference proteome</keyword>
<dbReference type="PRINTS" id="PR00037">
    <property type="entry name" value="HTHLACR"/>
</dbReference>
<dbReference type="EMBL" id="PQGE01000035">
    <property type="protein sequence ID" value="POP40811.1"/>
    <property type="molecule type" value="Genomic_DNA"/>
</dbReference>
<dbReference type="InterPro" id="IPR011611">
    <property type="entry name" value="PfkB_dom"/>
</dbReference>
<keyword evidence="7 15" id="KW-0418">Kinase</keyword>
<dbReference type="InterPro" id="IPR001034">
    <property type="entry name" value="DeoR_HTH"/>
</dbReference>
<feature type="binding site" evidence="15">
    <location>
        <position position="382"/>
    </location>
    <ligand>
        <name>K(+)</name>
        <dbReference type="ChEBI" id="CHEBI:29103"/>
    </ligand>
</feature>
<reference evidence="19 20" key="1">
    <citation type="submission" date="2018-01" db="EMBL/GenBank/DDBJ databases">
        <title>Superficieibacter electus gen. nov., sp. nov., an extended-spectrum beta-lactamase possessing member of the Enterobacteriaceae family, isolated from intensive care unit surfaces.</title>
        <authorList>
            <person name="Potter R.F."/>
            <person name="D'Souza A.W."/>
        </authorList>
    </citation>
    <scope>NUCLEOTIDE SEQUENCE [LARGE SCALE GENOMIC DNA]</scope>
    <source>
        <strain evidence="18 20">BP-1</strain>
        <strain evidence="17 19">BP-2</strain>
    </source>
</reference>
<comment type="pathway">
    <text evidence="15">Carbohydrate metabolism; D-ribose degradation; D-ribose 5-phosphate from beta-D-ribopyranose: step 2/2.</text>
</comment>
<dbReference type="NCBIfam" id="TIGR02152">
    <property type="entry name" value="D_ribokin_bact"/>
    <property type="match status" value="1"/>
</dbReference>
<evidence type="ECO:0000256" key="12">
    <source>
        <dbReference type="ARBA" id="ARBA00023125"/>
    </source>
</evidence>
<dbReference type="PANTHER" id="PTHR10584:SF166">
    <property type="entry name" value="RIBOKINASE"/>
    <property type="match status" value="1"/>
</dbReference>
<keyword evidence="5 15" id="KW-0479">Metal-binding</keyword>
<proteinExistence type="inferred from homology"/>
<dbReference type="EC" id="2.7.1.15" evidence="2 15"/>
<dbReference type="Pfam" id="PF00294">
    <property type="entry name" value="PfkB"/>
    <property type="match status" value="1"/>
</dbReference>
<dbReference type="GO" id="GO:0019303">
    <property type="term" value="P:D-ribose catabolic process"/>
    <property type="evidence" value="ECO:0007669"/>
    <property type="project" value="UniProtKB-UniRule"/>
</dbReference>
<keyword evidence="10 15" id="KW-0630">Potassium</keyword>
<keyword evidence="15" id="KW-0963">Cytoplasm</keyword>
<dbReference type="HAMAP" id="MF_01987">
    <property type="entry name" value="Ribokinase"/>
    <property type="match status" value="1"/>
</dbReference>
<dbReference type="InterPro" id="IPR002173">
    <property type="entry name" value="Carboh/pur_kinase_PfkB_CS"/>
</dbReference>
<dbReference type="Gene3D" id="1.10.10.10">
    <property type="entry name" value="Winged helix-like DNA-binding domain superfamily/Winged helix DNA-binding domain"/>
    <property type="match status" value="1"/>
</dbReference>
<evidence type="ECO:0000313" key="20">
    <source>
        <dbReference type="Proteomes" id="UP000247005"/>
    </source>
</evidence>
<evidence type="ECO:0000313" key="17">
    <source>
        <dbReference type="EMBL" id="POP40811.1"/>
    </source>
</evidence>
<dbReference type="GO" id="GO:0005829">
    <property type="term" value="C:cytosol"/>
    <property type="evidence" value="ECO:0007669"/>
    <property type="project" value="TreeGrafter"/>
</dbReference>
<dbReference type="GO" id="GO:0046872">
    <property type="term" value="F:metal ion binding"/>
    <property type="evidence" value="ECO:0007669"/>
    <property type="project" value="UniProtKB-KW"/>
</dbReference>